<evidence type="ECO:0000313" key="5">
    <source>
        <dbReference type="EMBL" id="SUU89479.1"/>
    </source>
</evidence>
<sequence length="126" mass="13777">MKRLALLATVASALVAGSANAQYDDDVACEMYEHNGYGGRVLPMRADQSISFRAGRFWNDRVSSVRVAPGCTLVVYQHSGMQGASEEFDRNARSLGGWNDQISSAECICDGYQDDGDDGSDPYRRQ</sequence>
<dbReference type="InterPro" id="IPR001064">
    <property type="entry name" value="Beta/gamma_crystallin"/>
</dbReference>
<dbReference type="OrthoDB" id="8445282at2"/>
<evidence type="ECO:0000256" key="1">
    <source>
        <dbReference type="ARBA" id="ARBA00009646"/>
    </source>
</evidence>
<keyword evidence="3" id="KW-0732">Signal</keyword>
<evidence type="ECO:0000256" key="3">
    <source>
        <dbReference type="SAM" id="SignalP"/>
    </source>
</evidence>
<feature type="signal peptide" evidence="3">
    <location>
        <begin position="1"/>
        <end position="21"/>
    </location>
</feature>
<evidence type="ECO:0000259" key="4">
    <source>
        <dbReference type="SMART" id="SM00247"/>
    </source>
</evidence>
<dbReference type="Pfam" id="PF03995">
    <property type="entry name" value="Inhibitor_I36"/>
    <property type="match status" value="1"/>
</dbReference>
<protein>
    <submittedName>
        <fullName evidence="5">Beta/Gamma crystallin</fullName>
    </submittedName>
</protein>
<dbReference type="SUPFAM" id="SSF49695">
    <property type="entry name" value="gamma-Crystallin-like"/>
    <property type="match status" value="1"/>
</dbReference>
<keyword evidence="2" id="KW-0677">Repeat</keyword>
<organism evidence="5 6">
    <name type="scientific">Aminobacter aminovorans</name>
    <name type="common">Chelatobacter heintzii</name>
    <dbReference type="NCBI Taxonomy" id="83263"/>
    <lineage>
        <taxon>Bacteria</taxon>
        <taxon>Pseudomonadati</taxon>
        <taxon>Pseudomonadota</taxon>
        <taxon>Alphaproteobacteria</taxon>
        <taxon>Hyphomicrobiales</taxon>
        <taxon>Phyllobacteriaceae</taxon>
        <taxon>Aminobacter</taxon>
    </lineage>
</organism>
<dbReference type="Proteomes" id="UP000254701">
    <property type="component" value="Unassembled WGS sequence"/>
</dbReference>
<name>A0A380WKC9_AMIAI</name>
<dbReference type="EMBL" id="UFSM01000001">
    <property type="protein sequence ID" value="SUU89479.1"/>
    <property type="molecule type" value="Genomic_DNA"/>
</dbReference>
<accession>A0A380WKC9</accession>
<dbReference type="RefSeq" id="WP_115731640.1">
    <property type="nucleotide sequence ID" value="NZ_BAAAVY010000002.1"/>
</dbReference>
<evidence type="ECO:0000256" key="2">
    <source>
        <dbReference type="ARBA" id="ARBA00022737"/>
    </source>
</evidence>
<evidence type="ECO:0000313" key="6">
    <source>
        <dbReference type="Proteomes" id="UP000254701"/>
    </source>
</evidence>
<dbReference type="SMART" id="SM00247">
    <property type="entry name" value="XTALbg"/>
    <property type="match status" value="1"/>
</dbReference>
<gene>
    <name evidence="5" type="ORF">NCTC10684_02720</name>
</gene>
<feature type="chain" id="PRO_5016854894" evidence="3">
    <location>
        <begin position="22"/>
        <end position="126"/>
    </location>
</feature>
<dbReference type="Gene3D" id="2.60.20.10">
    <property type="entry name" value="Crystallins"/>
    <property type="match status" value="1"/>
</dbReference>
<dbReference type="InterPro" id="IPR011024">
    <property type="entry name" value="G_crystallin-like"/>
</dbReference>
<comment type="similarity">
    <text evidence="1">Belongs to the beta/gamma-crystallin family.</text>
</comment>
<feature type="domain" description="Beta/gamma crystallin 'Greek key'" evidence="4">
    <location>
        <begin position="28"/>
        <end position="108"/>
    </location>
</feature>
<dbReference type="AlphaFoldDB" id="A0A380WKC9"/>
<reference evidence="5 6" key="1">
    <citation type="submission" date="2018-06" db="EMBL/GenBank/DDBJ databases">
        <authorList>
            <consortium name="Pathogen Informatics"/>
            <person name="Doyle S."/>
        </authorList>
    </citation>
    <scope>NUCLEOTIDE SEQUENCE [LARGE SCALE GENOMIC DNA]</scope>
    <source>
        <strain evidence="5 6">NCTC10684</strain>
    </source>
</reference>
<proteinExistence type="inferred from homology"/>